<evidence type="ECO:0000313" key="5">
    <source>
        <dbReference type="Proteomes" id="UP001075354"/>
    </source>
</evidence>
<dbReference type="InterPro" id="IPR003593">
    <property type="entry name" value="AAA+_ATPase"/>
</dbReference>
<sequence>MLNPGLFKGLRAPGKGLLLYGPPGTGKTLIGKCISTEANATFFGISASTFGSKWFGDAEKIAKVLFQCARALQPAIIFIDEVDAILSKRKDIDGGCSTRLKNELLSNMDGVGTNSEDNVWVIGATNRPHQIDDAARRRFTKRVYVPLPDKEGREEIVLSLLAGEKHSLSGKDISTIAAAADGYSGADLKVVLQNAAMEPVRRLELSVEFATSEDVSIC</sequence>
<dbReference type="AlphaFoldDB" id="A0AAV7X0H8"/>
<dbReference type="InterPro" id="IPR003960">
    <property type="entry name" value="ATPase_AAA_CS"/>
</dbReference>
<dbReference type="PROSITE" id="PS00674">
    <property type="entry name" value="AAA"/>
    <property type="match status" value="1"/>
</dbReference>
<proteinExistence type="inferred from homology"/>
<dbReference type="Gene3D" id="1.10.8.60">
    <property type="match status" value="1"/>
</dbReference>
<dbReference type="PANTHER" id="PTHR23074:SF17">
    <property type="entry name" value="FIDGETIN-LIKE PROTEIN 1"/>
    <property type="match status" value="1"/>
</dbReference>
<evidence type="ECO:0000256" key="1">
    <source>
        <dbReference type="ARBA" id="ARBA00006914"/>
    </source>
</evidence>
<evidence type="ECO:0000259" key="3">
    <source>
        <dbReference type="SMART" id="SM00382"/>
    </source>
</evidence>
<dbReference type="InterPro" id="IPR003959">
    <property type="entry name" value="ATPase_AAA_core"/>
</dbReference>
<accession>A0AAV7X0H8</accession>
<keyword evidence="5" id="KW-1185">Reference proteome</keyword>
<name>A0AAV7X0H8_9NEOP</name>
<keyword evidence="2" id="KW-0547">Nucleotide-binding</keyword>
<feature type="domain" description="AAA+ ATPase" evidence="3">
    <location>
        <begin position="13"/>
        <end position="149"/>
    </location>
</feature>
<protein>
    <recommendedName>
        <fullName evidence="3">AAA+ ATPase domain-containing protein</fullName>
    </recommendedName>
</protein>
<organism evidence="4 5">
    <name type="scientific">Megalurothrips usitatus</name>
    <name type="common">bean blossom thrips</name>
    <dbReference type="NCBI Taxonomy" id="439358"/>
    <lineage>
        <taxon>Eukaryota</taxon>
        <taxon>Metazoa</taxon>
        <taxon>Ecdysozoa</taxon>
        <taxon>Arthropoda</taxon>
        <taxon>Hexapoda</taxon>
        <taxon>Insecta</taxon>
        <taxon>Pterygota</taxon>
        <taxon>Neoptera</taxon>
        <taxon>Paraneoptera</taxon>
        <taxon>Thysanoptera</taxon>
        <taxon>Terebrantia</taxon>
        <taxon>Thripoidea</taxon>
        <taxon>Thripidae</taxon>
        <taxon>Megalurothrips</taxon>
    </lineage>
</organism>
<comment type="similarity">
    <text evidence="1 2">Belongs to the AAA ATPase family.</text>
</comment>
<dbReference type="GO" id="GO:0005524">
    <property type="term" value="F:ATP binding"/>
    <property type="evidence" value="ECO:0007669"/>
    <property type="project" value="UniProtKB-KW"/>
</dbReference>
<dbReference type="EMBL" id="JAPTSV010000763">
    <property type="protein sequence ID" value="KAJ1519146.1"/>
    <property type="molecule type" value="Genomic_DNA"/>
</dbReference>
<evidence type="ECO:0000313" key="4">
    <source>
        <dbReference type="EMBL" id="KAJ1519146.1"/>
    </source>
</evidence>
<dbReference type="SUPFAM" id="SSF52540">
    <property type="entry name" value="P-loop containing nucleoside triphosphate hydrolases"/>
    <property type="match status" value="1"/>
</dbReference>
<reference evidence="4" key="1">
    <citation type="submission" date="2022-12" db="EMBL/GenBank/DDBJ databases">
        <title>Chromosome-level genome assembly of the bean flower thrips Megalurothrips usitatus.</title>
        <authorList>
            <person name="Ma L."/>
            <person name="Liu Q."/>
            <person name="Li H."/>
            <person name="Cai W."/>
        </authorList>
    </citation>
    <scope>NUCLEOTIDE SEQUENCE</scope>
    <source>
        <strain evidence="4">Cailab_2022a</strain>
    </source>
</reference>
<comment type="caution">
    <text evidence="4">The sequence shown here is derived from an EMBL/GenBank/DDBJ whole genome shotgun (WGS) entry which is preliminary data.</text>
</comment>
<keyword evidence="2" id="KW-0067">ATP-binding</keyword>
<dbReference type="Proteomes" id="UP001075354">
    <property type="component" value="Unassembled WGS sequence"/>
</dbReference>
<dbReference type="PANTHER" id="PTHR23074">
    <property type="entry name" value="AAA DOMAIN-CONTAINING"/>
    <property type="match status" value="1"/>
</dbReference>
<dbReference type="Pfam" id="PF17862">
    <property type="entry name" value="AAA_lid_3"/>
    <property type="match status" value="1"/>
</dbReference>
<gene>
    <name evidence="4" type="ORF">ONE63_011246</name>
</gene>
<dbReference type="Gene3D" id="3.40.50.300">
    <property type="entry name" value="P-loop containing nucleotide triphosphate hydrolases"/>
    <property type="match status" value="1"/>
</dbReference>
<dbReference type="SMART" id="SM00382">
    <property type="entry name" value="AAA"/>
    <property type="match status" value="1"/>
</dbReference>
<evidence type="ECO:0000256" key="2">
    <source>
        <dbReference type="RuleBase" id="RU003651"/>
    </source>
</evidence>
<dbReference type="InterPro" id="IPR050304">
    <property type="entry name" value="MT-severing_AAA_ATPase"/>
</dbReference>
<dbReference type="Pfam" id="PF00004">
    <property type="entry name" value="AAA"/>
    <property type="match status" value="1"/>
</dbReference>
<dbReference type="InterPro" id="IPR027417">
    <property type="entry name" value="P-loop_NTPase"/>
</dbReference>
<dbReference type="GO" id="GO:0016887">
    <property type="term" value="F:ATP hydrolysis activity"/>
    <property type="evidence" value="ECO:0007669"/>
    <property type="project" value="InterPro"/>
</dbReference>
<dbReference type="InterPro" id="IPR041569">
    <property type="entry name" value="AAA_lid_3"/>
</dbReference>